<comment type="caution">
    <text evidence="3">The sequence shown here is derived from an EMBL/GenBank/DDBJ whole genome shotgun (WGS) entry which is preliminary data.</text>
</comment>
<evidence type="ECO:0000256" key="2">
    <source>
        <dbReference type="SAM" id="Phobius"/>
    </source>
</evidence>
<sequence length="106" mass="11620">MADDDQWTLSTSIESVMIGLGIGGFIVLLFMAIYLVAKSIKQRRGSGAKTRADDETNLLQNPRNTLPAFANIPATPTVTTMPGHAISDMDRDIKFQIANCQQLQRP</sequence>
<name>A0A9W9SR27_9EURO</name>
<evidence type="ECO:0000313" key="3">
    <source>
        <dbReference type="EMBL" id="KAJ5383092.1"/>
    </source>
</evidence>
<evidence type="ECO:0000313" key="4">
    <source>
        <dbReference type="Proteomes" id="UP001147752"/>
    </source>
</evidence>
<accession>A0A9W9SR27</accession>
<evidence type="ECO:0000256" key="1">
    <source>
        <dbReference type="SAM" id="MobiDB-lite"/>
    </source>
</evidence>
<feature type="region of interest" description="Disordered" evidence="1">
    <location>
        <begin position="42"/>
        <end position="61"/>
    </location>
</feature>
<feature type="transmembrane region" description="Helical" evidence="2">
    <location>
        <begin position="16"/>
        <end position="37"/>
    </location>
</feature>
<keyword evidence="2" id="KW-1133">Transmembrane helix</keyword>
<keyword evidence="4" id="KW-1185">Reference proteome</keyword>
<organism evidence="3 4">
    <name type="scientific">Penicillium concentricum</name>
    <dbReference type="NCBI Taxonomy" id="293559"/>
    <lineage>
        <taxon>Eukaryota</taxon>
        <taxon>Fungi</taxon>
        <taxon>Dikarya</taxon>
        <taxon>Ascomycota</taxon>
        <taxon>Pezizomycotina</taxon>
        <taxon>Eurotiomycetes</taxon>
        <taxon>Eurotiomycetidae</taxon>
        <taxon>Eurotiales</taxon>
        <taxon>Aspergillaceae</taxon>
        <taxon>Penicillium</taxon>
    </lineage>
</organism>
<gene>
    <name evidence="3" type="ORF">N7517_001003</name>
</gene>
<keyword evidence="2" id="KW-0472">Membrane</keyword>
<keyword evidence="2" id="KW-0812">Transmembrane</keyword>
<dbReference type="EMBL" id="JAPZBT010000001">
    <property type="protein sequence ID" value="KAJ5383092.1"/>
    <property type="molecule type" value="Genomic_DNA"/>
</dbReference>
<dbReference type="OrthoDB" id="4368016at2759"/>
<reference evidence="3" key="2">
    <citation type="journal article" date="2023" name="IMA Fungus">
        <title>Comparative genomic study of the Penicillium genus elucidates a diverse pangenome and 15 lateral gene transfer events.</title>
        <authorList>
            <person name="Petersen C."/>
            <person name="Sorensen T."/>
            <person name="Nielsen M.R."/>
            <person name="Sondergaard T.E."/>
            <person name="Sorensen J.L."/>
            <person name="Fitzpatrick D.A."/>
            <person name="Frisvad J.C."/>
            <person name="Nielsen K.L."/>
        </authorList>
    </citation>
    <scope>NUCLEOTIDE SEQUENCE</scope>
    <source>
        <strain evidence="3">IBT 3081</strain>
    </source>
</reference>
<dbReference type="AlphaFoldDB" id="A0A9W9SR27"/>
<dbReference type="GeneID" id="81457916"/>
<protein>
    <submittedName>
        <fullName evidence="3">Uncharacterized protein</fullName>
    </submittedName>
</protein>
<dbReference type="Proteomes" id="UP001147752">
    <property type="component" value="Unassembled WGS sequence"/>
</dbReference>
<dbReference type="RefSeq" id="XP_056582868.1">
    <property type="nucleotide sequence ID" value="XM_056718733.1"/>
</dbReference>
<proteinExistence type="predicted"/>
<reference evidence="3" key="1">
    <citation type="submission" date="2022-12" db="EMBL/GenBank/DDBJ databases">
        <authorList>
            <person name="Petersen C."/>
        </authorList>
    </citation>
    <scope>NUCLEOTIDE SEQUENCE</scope>
    <source>
        <strain evidence="3">IBT 3081</strain>
    </source>
</reference>